<dbReference type="Gramene" id="PNW73094">
    <property type="protein sequence ID" value="PNW73094"/>
    <property type="gene ID" value="CHLRE_14g618631v5"/>
</dbReference>
<proteinExistence type="predicted"/>
<dbReference type="GeneID" id="66056215"/>
<accession>A0A2K3CXS9</accession>
<dbReference type="EMBL" id="CM008975">
    <property type="protein sequence ID" value="PNW73094.1"/>
    <property type="molecule type" value="Genomic_DNA"/>
</dbReference>
<organism evidence="1 2">
    <name type="scientific">Chlamydomonas reinhardtii</name>
    <name type="common">Chlamydomonas smithii</name>
    <dbReference type="NCBI Taxonomy" id="3055"/>
    <lineage>
        <taxon>Eukaryota</taxon>
        <taxon>Viridiplantae</taxon>
        <taxon>Chlorophyta</taxon>
        <taxon>core chlorophytes</taxon>
        <taxon>Chlorophyceae</taxon>
        <taxon>CS clade</taxon>
        <taxon>Chlamydomonadales</taxon>
        <taxon>Chlamydomonadaceae</taxon>
        <taxon>Chlamydomonas</taxon>
    </lineage>
</organism>
<sequence>MQSLRPPSSNESAQLAVPGLQVPAYRSPEHLVYFQRQARLDVLGGVAGGWGCPPGQVVVGLRGRRLALQPSSVLFHGFADWKYGSPLEFQFRYAPDYTSLSAVDALVCQNSPAAPAPPPSPPLLIGTAGVSVHARTHT</sequence>
<evidence type="ECO:0000313" key="1">
    <source>
        <dbReference type="EMBL" id="PNW73094.1"/>
    </source>
</evidence>
<reference evidence="1 2" key="1">
    <citation type="journal article" date="2007" name="Science">
        <title>The Chlamydomonas genome reveals the evolution of key animal and plant functions.</title>
        <authorList>
            <person name="Merchant S.S."/>
            <person name="Prochnik S.E."/>
            <person name="Vallon O."/>
            <person name="Harris E.H."/>
            <person name="Karpowicz S.J."/>
            <person name="Witman G.B."/>
            <person name="Terry A."/>
            <person name="Salamov A."/>
            <person name="Fritz-Laylin L.K."/>
            <person name="Marechal-Drouard L."/>
            <person name="Marshall W.F."/>
            <person name="Qu L.H."/>
            <person name="Nelson D.R."/>
            <person name="Sanderfoot A.A."/>
            <person name="Spalding M.H."/>
            <person name="Kapitonov V.V."/>
            <person name="Ren Q."/>
            <person name="Ferris P."/>
            <person name="Lindquist E."/>
            <person name="Shapiro H."/>
            <person name="Lucas S.M."/>
            <person name="Grimwood J."/>
            <person name="Schmutz J."/>
            <person name="Cardol P."/>
            <person name="Cerutti H."/>
            <person name="Chanfreau G."/>
            <person name="Chen C.L."/>
            <person name="Cognat V."/>
            <person name="Croft M.T."/>
            <person name="Dent R."/>
            <person name="Dutcher S."/>
            <person name="Fernandez E."/>
            <person name="Fukuzawa H."/>
            <person name="Gonzalez-Ballester D."/>
            <person name="Gonzalez-Halphen D."/>
            <person name="Hallmann A."/>
            <person name="Hanikenne M."/>
            <person name="Hippler M."/>
            <person name="Inwood W."/>
            <person name="Jabbari K."/>
            <person name="Kalanon M."/>
            <person name="Kuras R."/>
            <person name="Lefebvre P.A."/>
            <person name="Lemaire S.D."/>
            <person name="Lobanov A.V."/>
            <person name="Lohr M."/>
            <person name="Manuell A."/>
            <person name="Meier I."/>
            <person name="Mets L."/>
            <person name="Mittag M."/>
            <person name="Mittelmeier T."/>
            <person name="Moroney J.V."/>
            <person name="Moseley J."/>
            <person name="Napoli C."/>
            <person name="Nedelcu A.M."/>
            <person name="Niyogi K."/>
            <person name="Novoselov S.V."/>
            <person name="Paulsen I.T."/>
            <person name="Pazour G."/>
            <person name="Purton S."/>
            <person name="Ral J.P."/>
            <person name="Riano-Pachon D.M."/>
            <person name="Riekhof W."/>
            <person name="Rymarquis L."/>
            <person name="Schroda M."/>
            <person name="Stern D."/>
            <person name="Umen J."/>
            <person name="Willows R."/>
            <person name="Wilson N."/>
            <person name="Zimmer S.L."/>
            <person name="Allmer J."/>
            <person name="Balk J."/>
            <person name="Bisova K."/>
            <person name="Chen C.J."/>
            <person name="Elias M."/>
            <person name="Gendler K."/>
            <person name="Hauser C."/>
            <person name="Lamb M.R."/>
            <person name="Ledford H."/>
            <person name="Long J.C."/>
            <person name="Minagawa J."/>
            <person name="Page M.D."/>
            <person name="Pan J."/>
            <person name="Pootakham W."/>
            <person name="Roje S."/>
            <person name="Rose A."/>
            <person name="Stahlberg E."/>
            <person name="Terauchi A.M."/>
            <person name="Yang P."/>
            <person name="Ball S."/>
            <person name="Bowler C."/>
            <person name="Dieckmann C.L."/>
            <person name="Gladyshev V.N."/>
            <person name="Green P."/>
            <person name="Jorgensen R."/>
            <person name="Mayfield S."/>
            <person name="Mueller-Roeber B."/>
            <person name="Rajamani S."/>
            <person name="Sayre R.T."/>
            <person name="Brokstein P."/>
            <person name="Dubchak I."/>
            <person name="Goodstein D."/>
            <person name="Hornick L."/>
            <person name="Huang Y.W."/>
            <person name="Jhaveri J."/>
            <person name="Luo Y."/>
            <person name="Martinez D."/>
            <person name="Ngau W.C."/>
            <person name="Otillar B."/>
            <person name="Poliakov A."/>
            <person name="Porter A."/>
            <person name="Szajkowski L."/>
            <person name="Werner G."/>
            <person name="Zhou K."/>
            <person name="Grigoriev I.V."/>
            <person name="Rokhsar D.S."/>
            <person name="Grossman A.R."/>
        </authorList>
    </citation>
    <scope>NUCLEOTIDE SEQUENCE [LARGE SCALE GENOMIC DNA]</scope>
    <source>
        <strain evidence="2">CC-503</strain>
    </source>
</reference>
<dbReference type="Proteomes" id="UP000006906">
    <property type="component" value="Chromosome 14"/>
</dbReference>
<dbReference type="InParanoid" id="A0A2K3CXS9"/>
<evidence type="ECO:0000313" key="2">
    <source>
        <dbReference type="Proteomes" id="UP000006906"/>
    </source>
</evidence>
<gene>
    <name evidence="1" type="ORF">CHLRE_14g618631v5</name>
</gene>
<keyword evidence="2" id="KW-1185">Reference proteome</keyword>
<dbReference type="KEGG" id="cre:CHLRE_14g618631v5"/>
<protein>
    <submittedName>
        <fullName evidence="1">Uncharacterized protein</fullName>
    </submittedName>
</protein>
<dbReference type="AlphaFoldDB" id="A0A2K3CXS9"/>
<name>A0A2K3CXS9_CHLRE</name>
<dbReference type="RefSeq" id="XP_042916805.1">
    <property type="nucleotide sequence ID" value="XM_043070132.1"/>
</dbReference>